<protein>
    <submittedName>
        <fullName evidence="3">Putative helicase</fullName>
    </submittedName>
</protein>
<dbReference type="Gene3D" id="1.10.10.2220">
    <property type="match status" value="1"/>
</dbReference>
<keyword evidence="3" id="KW-0347">Helicase</keyword>
<dbReference type="Pfam" id="PF23139">
    <property type="entry name" value="OB_YrrC"/>
    <property type="match status" value="1"/>
</dbReference>
<evidence type="ECO:0000259" key="1">
    <source>
        <dbReference type="Pfam" id="PF14490"/>
    </source>
</evidence>
<evidence type="ECO:0000259" key="2">
    <source>
        <dbReference type="Pfam" id="PF23139"/>
    </source>
</evidence>
<name>A0A6M3K1Q0_9ZZZZ</name>
<sequence length="256" mass="29141">MTYKLLGEWNTHPEYGRQFNFSRYEAVKPKDTSGIYKYLVRVCRWIGPATASALVDIYGDQTLEVLRNDPDIVAAEIKGITESRAKEIQKILINMEEEESILVELMDILDIPGLRKSLPYELIEKFGSNAAKILLKNPYVITQFYGSGFLIADRLALQRCKIPPNSMFRAKAAIMYAMEQDLNGNGNTWIPAERLIQDVVGLTSIQDLKKVQSGIDELLALEAIVEILDNEYSGYYSLWEVNRDESYIAARITEMQ</sequence>
<feature type="domain" description="ATP-dependent RecD2 DNA helicase OB-fold" evidence="2">
    <location>
        <begin position="2"/>
        <end position="29"/>
    </location>
</feature>
<accession>A0A6M3K1Q0</accession>
<dbReference type="GO" id="GO:0004386">
    <property type="term" value="F:helicase activity"/>
    <property type="evidence" value="ECO:0007669"/>
    <property type="project" value="UniProtKB-KW"/>
</dbReference>
<feature type="domain" description="ATP-dependent RecD2 DNA helicase-like helix-hairpin-helix" evidence="1">
    <location>
        <begin position="104"/>
        <end position="189"/>
    </location>
</feature>
<dbReference type="AlphaFoldDB" id="A0A6M3K1Q0"/>
<dbReference type="InterPro" id="IPR055446">
    <property type="entry name" value="RecD2_N_OB"/>
</dbReference>
<organism evidence="3">
    <name type="scientific">viral metagenome</name>
    <dbReference type="NCBI Taxonomy" id="1070528"/>
    <lineage>
        <taxon>unclassified sequences</taxon>
        <taxon>metagenomes</taxon>
        <taxon>organismal metagenomes</taxon>
    </lineage>
</organism>
<gene>
    <name evidence="3" type="ORF">MM415A01534_0005</name>
</gene>
<reference evidence="3" key="1">
    <citation type="submission" date="2020-03" db="EMBL/GenBank/DDBJ databases">
        <title>The deep terrestrial virosphere.</title>
        <authorList>
            <person name="Holmfeldt K."/>
            <person name="Nilsson E."/>
            <person name="Simone D."/>
            <person name="Lopez-Fernandez M."/>
            <person name="Wu X."/>
            <person name="de Brujin I."/>
            <person name="Lundin D."/>
            <person name="Andersson A."/>
            <person name="Bertilsson S."/>
            <person name="Dopson M."/>
        </authorList>
    </citation>
    <scope>NUCLEOTIDE SEQUENCE</scope>
    <source>
        <strain evidence="3">MM415A01534</strain>
    </source>
</reference>
<evidence type="ECO:0000313" key="3">
    <source>
        <dbReference type="EMBL" id="QJA76290.1"/>
    </source>
</evidence>
<keyword evidence="3" id="KW-0067">ATP-binding</keyword>
<dbReference type="EMBL" id="MT142216">
    <property type="protein sequence ID" value="QJA76290.1"/>
    <property type="molecule type" value="Genomic_DNA"/>
</dbReference>
<keyword evidence="3" id="KW-0547">Nucleotide-binding</keyword>
<dbReference type="Pfam" id="PF14490">
    <property type="entry name" value="HHH_RecD2"/>
    <property type="match status" value="1"/>
</dbReference>
<proteinExistence type="predicted"/>
<keyword evidence="3" id="KW-0378">Hydrolase</keyword>
<dbReference type="InterPro" id="IPR029493">
    <property type="entry name" value="RecD2-like_HHH"/>
</dbReference>